<organism evidence="1">
    <name type="scientific">Chromera velia CCMP2878</name>
    <dbReference type="NCBI Taxonomy" id="1169474"/>
    <lineage>
        <taxon>Eukaryota</taxon>
        <taxon>Sar</taxon>
        <taxon>Alveolata</taxon>
        <taxon>Colpodellida</taxon>
        <taxon>Chromeraceae</taxon>
        <taxon>Chromera</taxon>
    </lineage>
</organism>
<protein>
    <submittedName>
        <fullName evidence="1">Uncharacterized protein</fullName>
    </submittedName>
</protein>
<dbReference type="VEuPathDB" id="CryptoDB:Cvel_26021"/>
<dbReference type="AlphaFoldDB" id="A0A0G4HBN2"/>
<evidence type="ECO:0000313" key="1">
    <source>
        <dbReference type="EMBL" id="CEM41450.1"/>
    </source>
</evidence>
<accession>A0A0G4HBN2</accession>
<dbReference type="PhylomeDB" id="A0A0G4HBN2"/>
<proteinExistence type="predicted"/>
<dbReference type="EMBL" id="CDMZ01002236">
    <property type="protein sequence ID" value="CEM41450.1"/>
    <property type="molecule type" value="Genomic_DNA"/>
</dbReference>
<sequence>MSFFCSIFGSLWTQADEAAQSTAHVEPPKDPFARWRVPFPDFPGISTGLIMSYSPEYNPRYKNFDYKNTVPNLLGDGFLELCVDLGLLWSTQMLRDLGERLDSQPDPAEIGQGADQHMRCMVETMYQLQLIRWVLSNRKRTNRKAYTEAENREAFSQMRKLSKSAESFMLELQRELAGLRISDAVAFNEHYEDHDWYTLSGGSNDSRHGDPNDFLEFEPSVSGLATEDASSKLVDWLNELHLRNLQK</sequence>
<reference evidence="1" key="1">
    <citation type="submission" date="2014-11" db="EMBL/GenBank/DDBJ databases">
        <authorList>
            <person name="Otto D Thomas"/>
            <person name="Naeem Raeece"/>
        </authorList>
    </citation>
    <scope>NUCLEOTIDE SEQUENCE</scope>
</reference>
<gene>
    <name evidence="1" type="ORF">Cvel_26021</name>
</gene>
<name>A0A0G4HBN2_9ALVE</name>